<dbReference type="KEGG" id="mbet:N8K70_04480"/>
<dbReference type="InterPro" id="IPR009100">
    <property type="entry name" value="AcylCoA_DH/oxidase_NM_dom_sf"/>
</dbReference>
<protein>
    <submittedName>
        <fullName evidence="1">Acyl-CoA dehydrogenase</fullName>
    </submittedName>
</protein>
<keyword evidence="2" id="KW-1185">Reference proteome</keyword>
<proteinExistence type="predicted"/>
<gene>
    <name evidence="1" type="ORF">N8K70_04480</name>
</gene>
<dbReference type="GO" id="GO:0016627">
    <property type="term" value="F:oxidoreductase activity, acting on the CH-CH group of donors"/>
    <property type="evidence" value="ECO:0007669"/>
    <property type="project" value="InterPro"/>
</dbReference>
<accession>A0AA97FKE7</accession>
<dbReference type="InterPro" id="IPR046373">
    <property type="entry name" value="Acyl-CoA_Oxase/DH_mid-dom_sf"/>
</dbReference>
<reference evidence="1 2" key="1">
    <citation type="submission" date="2023-02" db="EMBL/GenBank/DDBJ databases">
        <title>Microbacterium betulae sp. nov., isolated from birch wood.</title>
        <authorList>
            <person name="Pasciak M."/>
            <person name="Pawlik K.J."/>
            <person name="Martynowski D."/>
            <person name="Laczmanski L."/>
            <person name="Ciekot J."/>
            <person name="Szponar B."/>
            <person name="Wojcik-Fatla A."/>
            <person name="Mackiewicz B."/>
            <person name="Farian E."/>
            <person name="Cholewa G."/>
            <person name="Cholewa A."/>
            <person name="Dutkiewicz J."/>
        </authorList>
    </citation>
    <scope>NUCLEOTIDE SEQUENCE [LARGE SCALE GENOMIC DNA]</scope>
    <source>
        <strain evidence="1 2">AB</strain>
    </source>
</reference>
<dbReference type="SUPFAM" id="SSF56645">
    <property type="entry name" value="Acyl-CoA dehydrogenase NM domain-like"/>
    <property type="match status" value="1"/>
</dbReference>
<dbReference type="AlphaFoldDB" id="A0AA97FKE7"/>
<organism evidence="1 2">
    <name type="scientific">Microbacterium betulae</name>
    <dbReference type="NCBI Taxonomy" id="2981139"/>
    <lineage>
        <taxon>Bacteria</taxon>
        <taxon>Bacillati</taxon>
        <taxon>Actinomycetota</taxon>
        <taxon>Actinomycetes</taxon>
        <taxon>Micrococcales</taxon>
        <taxon>Microbacteriaceae</taxon>
        <taxon>Microbacterium</taxon>
    </lineage>
</organism>
<evidence type="ECO:0000313" key="2">
    <source>
        <dbReference type="Proteomes" id="UP001305498"/>
    </source>
</evidence>
<dbReference type="RefSeq" id="WP_317140417.1">
    <property type="nucleotide sequence ID" value="NZ_CP118157.1"/>
</dbReference>
<name>A0AA97FKE7_9MICO</name>
<evidence type="ECO:0000313" key="1">
    <source>
        <dbReference type="EMBL" id="WOF23945.1"/>
    </source>
</evidence>
<dbReference type="Gene3D" id="2.40.110.10">
    <property type="entry name" value="Butyryl-CoA Dehydrogenase, subunit A, domain 2"/>
    <property type="match status" value="1"/>
</dbReference>
<dbReference type="Proteomes" id="UP001305498">
    <property type="component" value="Chromosome"/>
</dbReference>
<sequence>MSRSVPDRPPLRALPPALDEALADVDDLAGFGVDLESTLAWVSRVGRIAPSPGEDTAALWELLASTSERDVGAARILEPHLDALAILDQARDDVADVDAVLASVDATDDATWGVFAAEGPAARVTARPAAGGGWTLTGTKPWCSLAGRLSHALLTAWVDDGRRGLFAVDLRAPEVSARPGPWAARGLSQVVSAPVDLEGAHAAPVGEPGWYLRRAGFTWGGMGVAAVWWGGTLPIVAALAAAGARTDADQLSALYAGRADAASWAASRTLAHAAAEIDERVSGADAALLAARVRAVVSRSVRVVLDDEAAALGPGPVAADESHSRRVADLSVYIRQDHADRDLARLGRLAVAEGRR</sequence>
<dbReference type="EMBL" id="CP118157">
    <property type="protein sequence ID" value="WOF23945.1"/>
    <property type="molecule type" value="Genomic_DNA"/>
</dbReference>